<gene>
    <name evidence="1" type="ORF">AXF42_Ash006677</name>
</gene>
<evidence type="ECO:0000313" key="1">
    <source>
        <dbReference type="EMBL" id="PKA55475.1"/>
    </source>
</evidence>
<dbReference type="EMBL" id="KZ451979">
    <property type="protein sequence ID" value="PKA55475.1"/>
    <property type="molecule type" value="Genomic_DNA"/>
</dbReference>
<reference evidence="1 2" key="1">
    <citation type="journal article" date="2017" name="Nature">
        <title>The Apostasia genome and the evolution of orchids.</title>
        <authorList>
            <person name="Zhang G.Q."/>
            <person name="Liu K.W."/>
            <person name="Li Z."/>
            <person name="Lohaus R."/>
            <person name="Hsiao Y.Y."/>
            <person name="Niu S.C."/>
            <person name="Wang J.Y."/>
            <person name="Lin Y.C."/>
            <person name="Xu Q."/>
            <person name="Chen L.J."/>
            <person name="Yoshida K."/>
            <person name="Fujiwara S."/>
            <person name="Wang Z.W."/>
            <person name="Zhang Y.Q."/>
            <person name="Mitsuda N."/>
            <person name="Wang M."/>
            <person name="Liu G.H."/>
            <person name="Pecoraro L."/>
            <person name="Huang H.X."/>
            <person name="Xiao X.J."/>
            <person name="Lin M."/>
            <person name="Wu X.Y."/>
            <person name="Wu W.L."/>
            <person name="Chen Y.Y."/>
            <person name="Chang S.B."/>
            <person name="Sakamoto S."/>
            <person name="Ohme-Takagi M."/>
            <person name="Yagi M."/>
            <person name="Zeng S.J."/>
            <person name="Shen C.Y."/>
            <person name="Yeh C.M."/>
            <person name="Luo Y.B."/>
            <person name="Tsai W.C."/>
            <person name="Van de Peer Y."/>
            <person name="Liu Z.J."/>
        </authorList>
    </citation>
    <scope>NUCLEOTIDE SEQUENCE [LARGE SCALE GENOMIC DNA]</scope>
    <source>
        <strain evidence="2">cv. Shenzhen</strain>
        <tissue evidence="1">Stem</tissue>
    </source>
</reference>
<organism evidence="1 2">
    <name type="scientific">Apostasia shenzhenica</name>
    <dbReference type="NCBI Taxonomy" id="1088818"/>
    <lineage>
        <taxon>Eukaryota</taxon>
        <taxon>Viridiplantae</taxon>
        <taxon>Streptophyta</taxon>
        <taxon>Embryophyta</taxon>
        <taxon>Tracheophyta</taxon>
        <taxon>Spermatophyta</taxon>
        <taxon>Magnoliopsida</taxon>
        <taxon>Liliopsida</taxon>
        <taxon>Asparagales</taxon>
        <taxon>Orchidaceae</taxon>
        <taxon>Apostasioideae</taxon>
        <taxon>Apostasia</taxon>
    </lineage>
</organism>
<proteinExistence type="predicted"/>
<sequence length="71" mass="7991">MRSDVEKSMLPGFSYVSASSPCHLCSGKIRGLNYISCDFWHEELSVALWYISLLDQHLNEGIASEASRILQ</sequence>
<keyword evidence="2" id="KW-1185">Reference proteome</keyword>
<dbReference type="AlphaFoldDB" id="A0A2I0AIX3"/>
<evidence type="ECO:0000313" key="2">
    <source>
        <dbReference type="Proteomes" id="UP000236161"/>
    </source>
</evidence>
<accession>A0A2I0AIX3</accession>
<dbReference type="Proteomes" id="UP000236161">
    <property type="component" value="Unassembled WGS sequence"/>
</dbReference>
<protein>
    <submittedName>
        <fullName evidence="1">Uncharacterized protein</fullName>
    </submittedName>
</protein>
<name>A0A2I0AIX3_9ASPA</name>